<dbReference type="InterPro" id="IPR012505">
    <property type="entry name" value="YbbR"/>
</dbReference>
<keyword evidence="1" id="KW-0472">Membrane</keyword>
<accession>A0ABT9V959</accession>
<comment type="caution">
    <text evidence="2">The sequence shown here is derived from an EMBL/GenBank/DDBJ whole genome shotgun (WGS) entry which is preliminary data.</text>
</comment>
<keyword evidence="3" id="KW-1185">Reference proteome</keyword>
<name>A0ABT9V959_9BACL</name>
<evidence type="ECO:0000313" key="3">
    <source>
        <dbReference type="Proteomes" id="UP001231362"/>
    </source>
</evidence>
<dbReference type="Proteomes" id="UP001231362">
    <property type="component" value="Unassembled WGS sequence"/>
</dbReference>
<protein>
    <submittedName>
        <fullName evidence="2">YbbR domain-containing protein</fullName>
    </submittedName>
</protein>
<gene>
    <name evidence="2" type="ORF">J2S07_003828</name>
</gene>
<reference evidence="2 3" key="1">
    <citation type="submission" date="2023-07" db="EMBL/GenBank/DDBJ databases">
        <title>Genomic Encyclopedia of Type Strains, Phase IV (KMG-IV): sequencing the most valuable type-strain genomes for metagenomic binning, comparative biology and taxonomic classification.</title>
        <authorList>
            <person name="Goeker M."/>
        </authorList>
    </citation>
    <scope>NUCLEOTIDE SEQUENCE [LARGE SCALE GENOMIC DNA]</scope>
    <source>
        <strain evidence="2 3">DSM 23948</strain>
    </source>
</reference>
<dbReference type="Gene3D" id="2.170.120.40">
    <property type="entry name" value="YbbR-like domain"/>
    <property type="match status" value="2"/>
</dbReference>
<keyword evidence="1" id="KW-1133">Transmembrane helix</keyword>
<evidence type="ECO:0000313" key="2">
    <source>
        <dbReference type="EMBL" id="MDQ0157493.1"/>
    </source>
</evidence>
<dbReference type="Gene3D" id="2.170.120.30">
    <property type="match status" value="2"/>
</dbReference>
<feature type="transmembrane region" description="Helical" evidence="1">
    <location>
        <begin position="12"/>
        <end position="30"/>
    </location>
</feature>
<dbReference type="PANTHER" id="PTHR37804">
    <property type="entry name" value="CDAA REGULATORY PROTEIN CDAR"/>
    <property type="match status" value="1"/>
</dbReference>
<dbReference type="InterPro" id="IPR053154">
    <property type="entry name" value="c-di-AMP_regulator"/>
</dbReference>
<proteinExistence type="predicted"/>
<keyword evidence="1" id="KW-0812">Transmembrane</keyword>
<dbReference type="Pfam" id="PF07949">
    <property type="entry name" value="YbbR"/>
    <property type="match status" value="4"/>
</dbReference>
<dbReference type="EMBL" id="JAUSTU010000029">
    <property type="protein sequence ID" value="MDQ0157493.1"/>
    <property type="molecule type" value="Genomic_DNA"/>
</dbReference>
<sequence>MDKYINKFLDNPWFIRVIALILAVLLFENVNEKSQSVVNVPQDKEAEVIENVPVKSYYDAENLVVTGIPETVTLTLSGPKSNLQQAVTQRGFEVYVDLTEAEIGTKKVPIQIKGISDRLKVSIDPEVAEVSIQEKVTQEFSVEVEFNSKIIADGYISETPTIKPNKVKITGARDVVDQITYVKATLDAKGPIKDTLKKEAEILVLDQSLNKLNVEVEPNKVEVTLPVKASSKTVPIKLEQKGTLPNGISIGSISLEKEEATIIAPEQILKNTDSVRVELDVSNIKEDTQVTLPVLIPEGVVEVDPKAINVTIKVNNTEDKIISNLPIHIEGLPAEYKAVFREPTNGSASITVSGRREDLKNVDASDFNVFVDASNLDVGEHDVELKVEGPNHLNWKIAKGTVKISITQNEV</sequence>
<dbReference type="PANTHER" id="PTHR37804:SF1">
    <property type="entry name" value="CDAA REGULATORY PROTEIN CDAR"/>
    <property type="match status" value="1"/>
</dbReference>
<dbReference type="RefSeq" id="WP_307151953.1">
    <property type="nucleotide sequence ID" value="NZ_JAUSTU010000029.1"/>
</dbReference>
<organism evidence="2 3">
    <name type="scientific">Anoxybacillus andreesenii</name>
    <dbReference type="NCBI Taxonomy" id="1325932"/>
    <lineage>
        <taxon>Bacteria</taxon>
        <taxon>Bacillati</taxon>
        <taxon>Bacillota</taxon>
        <taxon>Bacilli</taxon>
        <taxon>Bacillales</taxon>
        <taxon>Anoxybacillaceae</taxon>
        <taxon>Anoxybacillus</taxon>
    </lineage>
</organism>
<evidence type="ECO:0000256" key="1">
    <source>
        <dbReference type="SAM" id="Phobius"/>
    </source>
</evidence>